<gene>
    <name evidence="2" type="ORF">ACFHYQ_23940</name>
</gene>
<organism evidence="2 3">
    <name type="scientific">Sphaerimonospora cavernae</name>
    <dbReference type="NCBI Taxonomy" id="1740611"/>
    <lineage>
        <taxon>Bacteria</taxon>
        <taxon>Bacillati</taxon>
        <taxon>Actinomycetota</taxon>
        <taxon>Actinomycetes</taxon>
        <taxon>Streptosporangiales</taxon>
        <taxon>Streptosporangiaceae</taxon>
        <taxon>Sphaerimonospora</taxon>
    </lineage>
</organism>
<protein>
    <submittedName>
        <fullName evidence="2">Uncharacterized protein</fullName>
    </submittedName>
</protein>
<evidence type="ECO:0000256" key="1">
    <source>
        <dbReference type="SAM" id="Phobius"/>
    </source>
</evidence>
<evidence type="ECO:0000313" key="3">
    <source>
        <dbReference type="Proteomes" id="UP001589870"/>
    </source>
</evidence>
<dbReference type="Proteomes" id="UP001589870">
    <property type="component" value="Unassembled WGS sequence"/>
</dbReference>
<evidence type="ECO:0000313" key="2">
    <source>
        <dbReference type="EMBL" id="MFC0865348.1"/>
    </source>
</evidence>
<keyword evidence="1" id="KW-1133">Transmembrane helix</keyword>
<dbReference type="EMBL" id="JBHMQT010000054">
    <property type="protein sequence ID" value="MFC0865348.1"/>
    <property type="molecule type" value="Genomic_DNA"/>
</dbReference>
<comment type="caution">
    <text evidence="2">The sequence shown here is derived from an EMBL/GenBank/DDBJ whole genome shotgun (WGS) entry which is preliminary data.</text>
</comment>
<keyword evidence="1" id="KW-0812">Transmembrane</keyword>
<keyword evidence="3" id="KW-1185">Reference proteome</keyword>
<dbReference type="RefSeq" id="WP_394303375.1">
    <property type="nucleotide sequence ID" value="NZ_JBHMQT010000054.1"/>
</dbReference>
<reference evidence="2 3" key="1">
    <citation type="submission" date="2024-09" db="EMBL/GenBank/DDBJ databases">
        <authorList>
            <person name="Sun Q."/>
            <person name="Mori K."/>
        </authorList>
    </citation>
    <scope>NUCLEOTIDE SEQUENCE [LARGE SCALE GENOMIC DNA]</scope>
    <source>
        <strain evidence="2 3">TBRC 1851</strain>
    </source>
</reference>
<proteinExistence type="predicted"/>
<sequence>MFAWGLLGVIWIIRLIVASWASRPVPTTIRWFLIPLIFAVVVLAIRADVPFRVRFGLSQSSLEHGLAR</sequence>
<keyword evidence="1" id="KW-0472">Membrane</keyword>
<accession>A0ABV6UB04</accession>
<feature type="transmembrane region" description="Helical" evidence="1">
    <location>
        <begin position="28"/>
        <end position="45"/>
    </location>
</feature>
<name>A0ABV6UB04_9ACTN</name>